<proteinExistence type="predicted"/>
<dbReference type="InterPro" id="IPR050336">
    <property type="entry name" value="Chromosome_partition/occlusion"/>
</dbReference>
<protein>
    <submittedName>
        <fullName evidence="2">ParB protein</fullName>
    </submittedName>
</protein>
<dbReference type="Pfam" id="PF14386">
    <property type="entry name" value="DUF4417"/>
    <property type="match status" value="1"/>
</dbReference>
<reference evidence="2" key="1">
    <citation type="journal article" date="2021" name="Proc. Natl. Acad. Sci. U.S.A.">
        <title>A Catalog of Tens of Thousands of Viruses from Human Metagenomes Reveals Hidden Associations with Chronic Diseases.</title>
        <authorList>
            <person name="Tisza M.J."/>
            <person name="Buck C.B."/>
        </authorList>
    </citation>
    <scope>NUCLEOTIDE SEQUENCE</scope>
    <source>
        <strain evidence="2">CtwNf2</strain>
    </source>
</reference>
<dbReference type="InterPro" id="IPR003115">
    <property type="entry name" value="ParB_N"/>
</dbReference>
<dbReference type="InterPro" id="IPR025530">
    <property type="entry name" value="DUF4417"/>
</dbReference>
<evidence type="ECO:0000313" key="2">
    <source>
        <dbReference type="EMBL" id="DAE91906.1"/>
    </source>
</evidence>
<feature type="domain" description="ParB-like N-terminal" evidence="1">
    <location>
        <begin position="5"/>
        <end position="90"/>
    </location>
</feature>
<dbReference type="SMART" id="SM00470">
    <property type="entry name" value="ParB"/>
    <property type="match status" value="1"/>
</dbReference>
<dbReference type="SUPFAM" id="SSF110849">
    <property type="entry name" value="ParB/Sulfiredoxin"/>
    <property type="match status" value="1"/>
</dbReference>
<dbReference type="PANTHER" id="PTHR33375:SF1">
    <property type="entry name" value="CHROMOSOME-PARTITIONING PROTEIN PARB-RELATED"/>
    <property type="match status" value="1"/>
</dbReference>
<dbReference type="CDD" id="cd16402">
    <property type="entry name" value="ParB_N_like_MT"/>
    <property type="match status" value="1"/>
</dbReference>
<name>A0A8S5RRE3_9CAUD</name>
<dbReference type="GO" id="GO:0007059">
    <property type="term" value="P:chromosome segregation"/>
    <property type="evidence" value="ECO:0007669"/>
    <property type="project" value="TreeGrafter"/>
</dbReference>
<sequence length="351" mass="39964">MIKIEEMNLADLILYDKNPRNNQKAVPLVANSIKEFGFKNPIIIDKKNVIICGHTRYAAAQSLGMRVVPCIRADDLTQQQIKAFRLADNKVSEAASWDAGLLALEMNDILDFDMTDFGFEVIDPVDPEPVEVEKENERERTMNTYNLHDFDESRAEGYYQIPTLDRVVVRPEHLIGFNYVKSTPPVDKAGVHFFLDDYQFERIWNNPHDYAPILAEWDCVLTPDFSLYLDMPIAMMIWNIYRSRLVGQIMQDLGCTVIPTVSWGDSRTFDFAFLGIPKGGTIAISTIGVKRDDEAFKVWTEGMTAAIESCEPRNIIVYGGDVGYDYKGLEVSYIDNAVTKRMSKRGEKDED</sequence>
<dbReference type="Gene3D" id="3.90.1530.10">
    <property type="entry name" value="Conserved hypothetical protein from pyrococcus furiosus pfu- 392566-001, ParB domain"/>
    <property type="match status" value="1"/>
</dbReference>
<evidence type="ECO:0000259" key="1">
    <source>
        <dbReference type="SMART" id="SM00470"/>
    </source>
</evidence>
<dbReference type="GO" id="GO:0045881">
    <property type="term" value="P:positive regulation of sporulation resulting in formation of a cellular spore"/>
    <property type="evidence" value="ECO:0007669"/>
    <property type="project" value="TreeGrafter"/>
</dbReference>
<organism evidence="2">
    <name type="scientific">Siphoviridae sp. ctwNf2</name>
    <dbReference type="NCBI Taxonomy" id="2827597"/>
    <lineage>
        <taxon>Viruses</taxon>
        <taxon>Duplodnaviria</taxon>
        <taxon>Heunggongvirae</taxon>
        <taxon>Uroviricota</taxon>
        <taxon>Caudoviricetes</taxon>
    </lineage>
</organism>
<dbReference type="InterPro" id="IPR036086">
    <property type="entry name" value="ParB/Sulfiredoxin_sf"/>
</dbReference>
<dbReference type="PANTHER" id="PTHR33375">
    <property type="entry name" value="CHROMOSOME-PARTITIONING PROTEIN PARB-RELATED"/>
    <property type="match status" value="1"/>
</dbReference>
<dbReference type="EMBL" id="BK057791">
    <property type="protein sequence ID" value="DAE91906.1"/>
    <property type="molecule type" value="Genomic_DNA"/>
</dbReference>
<dbReference type="Pfam" id="PF02195">
    <property type="entry name" value="ParB_N"/>
    <property type="match status" value="1"/>
</dbReference>
<accession>A0A8S5RRE3</accession>